<dbReference type="Proteomes" id="UP001404845">
    <property type="component" value="Unassembled WGS sequence"/>
</dbReference>
<keyword evidence="3" id="KW-1185">Reference proteome</keyword>
<evidence type="ECO:0000256" key="1">
    <source>
        <dbReference type="SAM" id="SignalP"/>
    </source>
</evidence>
<dbReference type="RefSeq" id="WP_200670907.1">
    <property type="nucleotide sequence ID" value="NZ_JACWCW010000024.1"/>
</dbReference>
<gene>
    <name evidence="2" type="ORF">PUR21_04135</name>
</gene>
<dbReference type="EMBL" id="JAQYXL010000001">
    <property type="protein sequence ID" value="MEN3226853.1"/>
    <property type="molecule type" value="Genomic_DNA"/>
</dbReference>
<keyword evidence="1" id="KW-0732">Signal</keyword>
<comment type="caution">
    <text evidence="2">The sequence shown here is derived from an EMBL/GenBank/DDBJ whole genome shotgun (WGS) entry which is preliminary data.</text>
</comment>
<feature type="signal peptide" evidence="1">
    <location>
        <begin position="1"/>
        <end position="19"/>
    </location>
</feature>
<feature type="chain" id="PRO_5047103667" description="PepSY domain-containing protein" evidence="1">
    <location>
        <begin position="20"/>
        <end position="101"/>
    </location>
</feature>
<evidence type="ECO:0000313" key="2">
    <source>
        <dbReference type="EMBL" id="MEN3226853.1"/>
    </source>
</evidence>
<organism evidence="2 3">
    <name type="scientific">Methylorubrum rhodesianum</name>
    <dbReference type="NCBI Taxonomy" id="29427"/>
    <lineage>
        <taxon>Bacteria</taxon>
        <taxon>Pseudomonadati</taxon>
        <taxon>Pseudomonadota</taxon>
        <taxon>Alphaproteobacteria</taxon>
        <taxon>Hyphomicrobiales</taxon>
        <taxon>Methylobacteriaceae</taxon>
        <taxon>Methylorubrum</taxon>
    </lineage>
</organism>
<reference evidence="2 3" key="1">
    <citation type="journal article" date="2023" name="PLoS ONE">
        <title>Complete genome assembly of Hawai'i environmental nontuberculous mycobacteria reveals unexpected co-isolation with methylobacteria.</title>
        <authorList>
            <person name="Hendrix J."/>
            <person name="Epperson L.E."/>
            <person name="Tong E.I."/>
            <person name="Chan Y.L."/>
            <person name="Hasan N.A."/>
            <person name="Dawrs S.N."/>
            <person name="Norton G.J."/>
            <person name="Virdi R."/>
            <person name="Crooks J.L."/>
            <person name="Chan E.D."/>
            <person name="Honda J.R."/>
            <person name="Strong M."/>
        </authorList>
    </citation>
    <scope>NUCLEOTIDE SEQUENCE [LARGE SCALE GENOMIC DNA]</scope>
    <source>
        <strain evidence="2 3">NJH_HI01</strain>
    </source>
</reference>
<evidence type="ECO:0000313" key="3">
    <source>
        <dbReference type="Proteomes" id="UP001404845"/>
    </source>
</evidence>
<sequence>MRFLPLLCIALLMPASVRATPEPGAPAVAPAEKAHGAVGTRLEPGANSFTAAQVRARLAEMGFPEVADLHLDGQGIWRGRAEHAGRTLRVGMDYRGEVSAE</sequence>
<proteinExistence type="predicted"/>
<accession>A0ABU9Z6G4</accession>
<name>A0ABU9Z6G4_9HYPH</name>
<protein>
    <recommendedName>
        <fullName evidence="4">PepSY domain-containing protein</fullName>
    </recommendedName>
</protein>
<evidence type="ECO:0008006" key="4">
    <source>
        <dbReference type="Google" id="ProtNLM"/>
    </source>
</evidence>